<sequence>MKQARGSFRKQIPNIFCLAMFMISVSFSASALAAVAPPIPGVRVQTEVLARVVGKGEQLNLPSLQNQHPGVVLWDELPPKTDQNENLQMNGVNLQGNRMMSTR</sequence>
<name>A0AAE3CJH0_9PROT</name>
<dbReference type="AlphaFoldDB" id="A0AAE3CJH0"/>
<evidence type="ECO:0000256" key="1">
    <source>
        <dbReference type="SAM" id="MobiDB-lite"/>
    </source>
</evidence>
<keyword evidence="4" id="KW-1185">Reference proteome</keyword>
<gene>
    <name evidence="3" type="ORF">HFQ13_06175</name>
</gene>
<evidence type="ECO:0000313" key="4">
    <source>
        <dbReference type="Proteomes" id="UP001197378"/>
    </source>
</evidence>
<proteinExistence type="predicted"/>
<keyword evidence="2" id="KW-0732">Signal</keyword>
<comment type="caution">
    <text evidence="3">The sequence shown here is derived from an EMBL/GenBank/DDBJ whole genome shotgun (WGS) entry which is preliminary data.</text>
</comment>
<feature type="region of interest" description="Disordered" evidence="1">
    <location>
        <begin position="80"/>
        <end position="103"/>
    </location>
</feature>
<feature type="chain" id="PRO_5042231316" evidence="2">
    <location>
        <begin position="34"/>
        <end position="103"/>
    </location>
</feature>
<feature type="signal peptide" evidence="2">
    <location>
        <begin position="1"/>
        <end position="33"/>
    </location>
</feature>
<protein>
    <submittedName>
        <fullName evidence="3">Uncharacterized protein</fullName>
    </submittedName>
</protein>
<dbReference type="EMBL" id="JAAXYO010000067">
    <property type="protein sequence ID" value="MBU2787791.1"/>
    <property type="molecule type" value="Genomic_DNA"/>
</dbReference>
<feature type="compositionally biased region" description="Polar residues" evidence="1">
    <location>
        <begin position="84"/>
        <end position="103"/>
    </location>
</feature>
<organism evidence="3 4">
    <name type="scientific">Igneacidithiobacillus copahuensis</name>
    <dbReference type="NCBI Taxonomy" id="2724909"/>
    <lineage>
        <taxon>Bacteria</taxon>
        <taxon>Pseudomonadati</taxon>
        <taxon>Pseudomonadota</taxon>
        <taxon>Acidithiobacillia</taxon>
        <taxon>Acidithiobacillales</taxon>
        <taxon>Acidithiobacillaceae</taxon>
        <taxon>Igneacidithiobacillus</taxon>
    </lineage>
</organism>
<evidence type="ECO:0000256" key="2">
    <source>
        <dbReference type="SAM" id="SignalP"/>
    </source>
</evidence>
<evidence type="ECO:0000313" key="3">
    <source>
        <dbReference type="EMBL" id="MBU2787791.1"/>
    </source>
</evidence>
<dbReference type="Proteomes" id="UP001197378">
    <property type="component" value="Unassembled WGS sequence"/>
</dbReference>
<reference evidence="3" key="1">
    <citation type="journal article" date="2021" name="ISME J.">
        <title>Genomic evolution of the class Acidithiobacillia: deep-branching Proteobacteria living in extreme acidic conditions.</title>
        <authorList>
            <person name="Moya-Beltran A."/>
            <person name="Beard S."/>
            <person name="Rojas-Villalobos C."/>
            <person name="Issotta F."/>
            <person name="Gallardo Y."/>
            <person name="Ulloa R."/>
            <person name="Giaveno A."/>
            <person name="Degli Esposti M."/>
            <person name="Johnson D.B."/>
            <person name="Quatrini R."/>
        </authorList>
    </citation>
    <scope>NUCLEOTIDE SEQUENCE</scope>
    <source>
        <strain evidence="3">VAN18-1</strain>
    </source>
</reference>
<dbReference type="RefSeq" id="WP_215885438.1">
    <property type="nucleotide sequence ID" value="NZ_JAAXYO010000067.1"/>
</dbReference>
<accession>A0AAE3CJH0</accession>